<dbReference type="SMART" id="SM00457">
    <property type="entry name" value="MACPF"/>
    <property type="match status" value="1"/>
</dbReference>
<dbReference type="KEGG" id="lww:102749704"/>
<keyword evidence="5" id="KW-0768">Sushi</keyword>
<keyword evidence="7" id="KW-0204">Cytolysis</keyword>
<dbReference type="Proteomes" id="UP000245341">
    <property type="component" value="Unplaced"/>
</dbReference>
<dbReference type="AlphaFoldDB" id="A0A7F8PX96"/>
<organism evidence="13 14">
    <name type="scientific">Leptonychotes weddellii</name>
    <name type="common">Weddell seal</name>
    <name type="synonym">Otaria weddellii</name>
    <dbReference type="NCBI Taxonomy" id="9713"/>
    <lineage>
        <taxon>Eukaryota</taxon>
        <taxon>Metazoa</taxon>
        <taxon>Chordata</taxon>
        <taxon>Craniata</taxon>
        <taxon>Vertebrata</taxon>
        <taxon>Euteleostomi</taxon>
        <taxon>Mammalia</taxon>
        <taxon>Eutheria</taxon>
        <taxon>Laurasiatheria</taxon>
        <taxon>Carnivora</taxon>
        <taxon>Caniformia</taxon>
        <taxon>Pinnipedia</taxon>
        <taxon>Phocidae</taxon>
        <taxon>Monachinae</taxon>
        <taxon>Lobodontini</taxon>
        <taxon>Leptonychotes</taxon>
    </lineage>
</organism>
<keyword evidence="10" id="KW-0325">Glycoprotein</keyword>
<evidence type="ECO:0000256" key="10">
    <source>
        <dbReference type="ARBA" id="ARBA00023180"/>
    </source>
</evidence>
<dbReference type="InterPro" id="IPR036383">
    <property type="entry name" value="TSP1_rpt_sf"/>
</dbReference>
<dbReference type="SMART" id="SM00057">
    <property type="entry name" value="FIMAC"/>
    <property type="match status" value="2"/>
</dbReference>
<keyword evidence="8" id="KW-0472">Membrane</keyword>
<dbReference type="Gene3D" id="2.20.100.10">
    <property type="entry name" value="Thrombospondin type-1 (TSP1) repeat"/>
    <property type="match status" value="2"/>
</dbReference>
<dbReference type="InterPro" id="IPR001862">
    <property type="entry name" value="MAC_perforin"/>
</dbReference>
<dbReference type="SUPFAM" id="SSF82895">
    <property type="entry name" value="TSP-1 type 1 repeat"/>
    <property type="match status" value="2"/>
</dbReference>
<dbReference type="GeneID" id="102749704"/>
<dbReference type="SMART" id="SM00209">
    <property type="entry name" value="TSP1"/>
    <property type="match status" value="2"/>
</dbReference>
<evidence type="ECO:0000313" key="14">
    <source>
        <dbReference type="RefSeq" id="XP_030873667.1"/>
    </source>
</evidence>
<dbReference type="InterPro" id="IPR000884">
    <property type="entry name" value="TSP1_rpt"/>
</dbReference>
<feature type="domain" description="Kazal-like" evidence="12">
    <location>
        <begin position="482"/>
        <end position="536"/>
    </location>
</feature>
<dbReference type="PANTHER" id="PTHR45742">
    <property type="entry name" value="COMPLEMENT COMPONENT C6"/>
    <property type="match status" value="1"/>
</dbReference>
<dbReference type="PROSITE" id="PS50092">
    <property type="entry name" value="TSP1"/>
    <property type="match status" value="2"/>
</dbReference>
<dbReference type="GO" id="GO:0005579">
    <property type="term" value="C:membrane attack complex"/>
    <property type="evidence" value="ECO:0007669"/>
    <property type="project" value="InterPro"/>
</dbReference>
<evidence type="ECO:0000256" key="7">
    <source>
        <dbReference type="ARBA" id="ARBA00022852"/>
    </source>
</evidence>
<protein>
    <submittedName>
        <fullName evidence="14">Complement component C6</fullName>
    </submittedName>
</protein>
<evidence type="ECO:0000259" key="11">
    <source>
        <dbReference type="PROSITE" id="PS51412"/>
    </source>
</evidence>
<dbReference type="RefSeq" id="XP_030873667.1">
    <property type="nucleotide sequence ID" value="XM_031017807.1"/>
</dbReference>
<evidence type="ECO:0000256" key="1">
    <source>
        <dbReference type="ARBA" id="ARBA00004370"/>
    </source>
</evidence>
<dbReference type="Pfam" id="PF00090">
    <property type="entry name" value="TSP_1"/>
    <property type="match status" value="2"/>
</dbReference>
<dbReference type="InterPro" id="IPR020864">
    <property type="entry name" value="MACPF"/>
</dbReference>
<evidence type="ECO:0000256" key="5">
    <source>
        <dbReference type="ARBA" id="ARBA00022659"/>
    </source>
</evidence>
<accession>A0A7F8PX96</accession>
<comment type="similarity">
    <text evidence="3">Belongs to the complement C6/C7/C8/C9 family.</text>
</comment>
<evidence type="ECO:0000256" key="3">
    <source>
        <dbReference type="ARBA" id="ARBA00009214"/>
    </source>
</evidence>
<dbReference type="PROSITE" id="PS51465">
    <property type="entry name" value="KAZAL_2"/>
    <property type="match status" value="1"/>
</dbReference>
<dbReference type="Gene3D" id="3.30.60.30">
    <property type="match status" value="2"/>
</dbReference>
<evidence type="ECO:0000256" key="2">
    <source>
        <dbReference type="ARBA" id="ARBA00004613"/>
    </source>
</evidence>
<evidence type="ECO:0000256" key="9">
    <source>
        <dbReference type="ARBA" id="ARBA00023157"/>
    </source>
</evidence>
<dbReference type="PANTHER" id="PTHR45742:SF4">
    <property type="entry name" value="COMPLEMENT COMPONENT C6"/>
    <property type="match status" value="1"/>
</dbReference>
<gene>
    <name evidence="14" type="primary">LOC102749704</name>
</gene>
<feature type="domain" description="MACPF" evidence="11">
    <location>
        <begin position="226"/>
        <end position="565"/>
    </location>
</feature>
<proteinExistence type="inferred from homology"/>
<dbReference type="InterPro" id="IPR002350">
    <property type="entry name" value="Kazal_dom"/>
</dbReference>
<dbReference type="InterPro" id="IPR020863">
    <property type="entry name" value="MACPF_CS"/>
</dbReference>
<name>A0A7F8PX96_LEPWE</name>
<dbReference type="FunFam" id="3.30.60.30:FF:000047">
    <property type="entry name" value="Complement component C6"/>
    <property type="match status" value="1"/>
</dbReference>
<sequence length="629" mass="71763">MVPVRLNSVWTLFVSLSYGSVLLRKTRKGLRGFQGMARHSILYFILLSALIDKCQPCFCDHYPWGQWSTCSKSCNSGTQSRQRKIVVNQYYLNNFCDQLCNKPETRECNWQRCPINCLLGDYGPWSDCDPCVEKQFKVRSILRPSQFGGQPCTEPLVTFQPCIPSKLCKIEEVDCKNKFRCDSGNVHLKVQTVNILGFLAICSLLQLLNFGSTASQLPYVVYQEGGMAVFQPNFTYEDRQQFVLVWYHFLAGEPRGEILDNSFTGGICKTVKSSKASNPYRVPANLENVNFEVKTEEDDLETDFYKDLIRLTEKDNQQDLFSREGHSSFRIPIFYSSRKTQSTTHNRAFKQAIEASHRKDSSFTRIHKVIKVLNFTMKTKDLQLSDVFLKALNHLPLEYNFALYSRIFDDFGTHYFTSGSLGGVYDLLYQFSVEELRNSVQTCHLEYMLCTLLYPFSFVSDVLTKLKGHCQPGQKQLGSECICMSPEEDCSHYSEDLCVFDTDTSHYFTSSACKFLAEKCLNNQQLHFLHIGSCQDGPQLEWGLERRKLSSNSTKKESCGYDTCYDWEKCSASVSKCVCLLPPQCSKGRSQLYCVKMGSSEKTASICEVGAIRCANRKVEILYPGRCSA</sequence>
<evidence type="ECO:0000256" key="4">
    <source>
        <dbReference type="ARBA" id="ARBA00022525"/>
    </source>
</evidence>
<dbReference type="PROSITE" id="PS00279">
    <property type="entry name" value="MACPF_1"/>
    <property type="match status" value="1"/>
</dbReference>
<evidence type="ECO:0000259" key="12">
    <source>
        <dbReference type="PROSITE" id="PS51465"/>
    </source>
</evidence>
<dbReference type="PRINTS" id="PR00764">
    <property type="entry name" value="COMPLEMENTC9"/>
</dbReference>
<keyword evidence="13" id="KW-1185">Reference proteome</keyword>
<dbReference type="GO" id="GO:0006956">
    <property type="term" value="P:complement activation"/>
    <property type="evidence" value="ECO:0007669"/>
    <property type="project" value="TreeGrafter"/>
</dbReference>
<keyword evidence="6" id="KW-0677">Repeat</keyword>
<dbReference type="PROSITE" id="PS51412">
    <property type="entry name" value="MACPF_2"/>
    <property type="match status" value="1"/>
</dbReference>
<dbReference type="GO" id="GO:0005576">
    <property type="term" value="C:extracellular region"/>
    <property type="evidence" value="ECO:0007669"/>
    <property type="project" value="UniProtKB-SubCell"/>
</dbReference>
<reference evidence="14" key="1">
    <citation type="submission" date="2025-08" db="UniProtKB">
        <authorList>
            <consortium name="RefSeq"/>
        </authorList>
    </citation>
    <scope>IDENTIFICATION</scope>
    <source>
        <tissue evidence="14">Liver</tissue>
    </source>
</reference>
<keyword evidence="4" id="KW-0964">Secreted</keyword>
<dbReference type="Pfam" id="PF21288">
    <property type="entry name" value="Kazal_C6"/>
    <property type="match status" value="1"/>
</dbReference>
<dbReference type="Pfam" id="PF01823">
    <property type="entry name" value="MACPF"/>
    <property type="match status" value="1"/>
</dbReference>
<evidence type="ECO:0000256" key="8">
    <source>
        <dbReference type="ARBA" id="ARBA00023136"/>
    </source>
</evidence>
<comment type="subcellular location">
    <subcellularLocation>
        <location evidence="1">Membrane</location>
    </subcellularLocation>
    <subcellularLocation>
        <location evidence="2">Secreted</location>
    </subcellularLocation>
</comment>
<dbReference type="GO" id="GO:0031640">
    <property type="term" value="P:killing of cells of another organism"/>
    <property type="evidence" value="ECO:0007669"/>
    <property type="project" value="UniProtKB-KW"/>
</dbReference>
<dbReference type="InterPro" id="IPR003884">
    <property type="entry name" value="FacI_MAC"/>
</dbReference>
<dbReference type="InterPro" id="IPR048828">
    <property type="entry name" value="C6_KAZAL"/>
</dbReference>
<evidence type="ECO:0000313" key="13">
    <source>
        <dbReference type="Proteomes" id="UP000245341"/>
    </source>
</evidence>
<dbReference type="OrthoDB" id="9867095at2759"/>
<evidence type="ECO:0000256" key="6">
    <source>
        <dbReference type="ARBA" id="ARBA00022737"/>
    </source>
</evidence>
<keyword evidence="9" id="KW-1015">Disulfide bond</keyword>